<accession>A0A8S5QLP1</accession>
<dbReference type="EMBL" id="BK015676">
    <property type="protein sequence ID" value="DAE19500.1"/>
    <property type="molecule type" value="Genomic_DNA"/>
</dbReference>
<organism evidence="1">
    <name type="scientific">Myoviridae sp. ctitt1</name>
    <dbReference type="NCBI Taxonomy" id="2825157"/>
    <lineage>
        <taxon>Viruses</taxon>
        <taxon>Duplodnaviria</taxon>
        <taxon>Heunggongvirae</taxon>
        <taxon>Uroviricota</taxon>
        <taxon>Caudoviricetes</taxon>
    </lineage>
</organism>
<protein>
    <submittedName>
        <fullName evidence="1">Uncharacterized protein</fullName>
    </submittedName>
</protein>
<proteinExistence type="predicted"/>
<sequence length="101" mass="11785">MPIIAIEVYMSLRNRLFLIINAENLTICEFAIFCDISKKTLYQFRQQIIMTLPDIDLLKITRNPRFNKYTLWMMTNKTAASSGQIDPALFPLRSPKQSINQ</sequence>
<dbReference type="GO" id="GO:0003677">
    <property type="term" value="F:DNA binding"/>
    <property type="evidence" value="ECO:0007669"/>
    <property type="project" value="InterPro"/>
</dbReference>
<dbReference type="InterPro" id="IPR010982">
    <property type="entry name" value="Lambda_DNA-bd_dom_sf"/>
</dbReference>
<evidence type="ECO:0000313" key="1">
    <source>
        <dbReference type="EMBL" id="DAE19500.1"/>
    </source>
</evidence>
<dbReference type="Gene3D" id="1.10.260.40">
    <property type="entry name" value="lambda repressor-like DNA-binding domains"/>
    <property type="match status" value="1"/>
</dbReference>
<name>A0A8S5QLP1_9CAUD</name>
<reference evidence="1" key="1">
    <citation type="journal article" date="2021" name="Proc. Natl. Acad. Sci. U.S.A.">
        <title>A Catalog of Tens of Thousands of Viruses from Human Metagenomes Reveals Hidden Associations with Chronic Diseases.</title>
        <authorList>
            <person name="Tisza M.J."/>
            <person name="Buck C.B."/>
        </authorList>
    </citation>
    <scope>NUCLEOTIDE SEQUENCE</scope>
    <source>
        <strain evidence="1">Ctitt1</strain>
    </source>
</reference>